<keyword evidence="3" id="KW-0813">Transport</keyword>
<name>A0ABR2KB10_9EUKA</name>
<evidence type="ECO:0000313" key="9">
    <source>
        <dbReference type="Proteomes" id="UP001470230"/>
    </source>
</evidence>
<dbReference type="PANTHER" id="PTHR11134">
    <property type="entry name" value="ADAPTOR COMPLEX SUBUNIT BETA FAMILY MEMBER"/>
    <property type="match status" value="1"/>
</dbReference>
<dbReference type="SUPFAM" id="SSF48371">
    <property type="entry name" value="ARM repeat"/>
    <property type="match status" value="1"/>
</dbReference>
<dbReference type="InterPro" id="IPR002553">
    <property type="entry name" value="Clathrin/coatomer_adapt-like_N"/>
</dbReference>
<protein>
    <recommendedName>
        <fullName evidence="10">Adaptin N terminal region family protein</fullName>
    </recommendedName>
</protein>
<dbReference type="InterPro" id="IPR009028">
    <property type="entry name" value="Coatomer/calthrin_app_sub_C"/>
</dbReference>
<feature type="domain" description="Beta-adaptin appendage C-terminal subdomain" evidence="7">
    <location>
        <begin position="741"/>
        <end position="842"/>
    </location>
</feature>
<dbReference type="InterPro" id="IPR016024">
    <property type="entry name" value="ARM-type_fold"/>
</dbReference>
<keyword evidence="4" id="KW-0653">Protein transport</keyword>
<evidence type="ECO:0000256" key="1">
    <source>
        <dbReference type="ARBA" id="ARBA00004308"/>
    </source>
</evidence>
<comment type="caution">
    <text evidence="8">The sequence shown here is derived from an EMBL/GenBank/DDBJ whole genome shotgun (WGS) entry which is preliminary data.</text>
</comment>
<dbReference type="Gene3D" id="2.60.40.1150">
    <property type="match status" value="1"/>
</dbReference>
<accession>A0ABR2KB10</accession>
<dbReference type="InterPro" id="IPR013037">
    <property type="entry name" value="Clathrin_b-adaptin_app_Ig-like"/>
</dbReference>
<evidence type="ECO:0000256" key="4">
    <source>
        <dbReference type="ARBA" id="ARBA00022927"/>
    </source>
</evidence>
<dbReference type="EMBL" id="JAPFFF010000006">
    <property type="protein sequence ID" value="KAK8887195.1"/>
    <property type="molecule type" value="Genomic_DNA"/>
</dbReference>
<dbReference type="Proteomes" id="UP001470230">
    <property type="component" value="Unassembled WGS sequence"/>
</dbReference>
<comment type="subcellular location">
    <subcellularLocation>
        <location evidence="1">Endomembrane system</location>
    </subcellularLocation>
</comment>
<evidence type="ECO:0000256" key="3">
    <source>
        <dbReference type="ARBA" id="ARBA00022448"/>
    </source>
</evidence>
<reference evidence="8 9" key="1">
    <citation type="submission" date="2024-04" db="EMBL/GenBank/DDBJ databases">
        <title>Tritrichomonas musculus Genome.</title>
        <authorList>
            <person name="Alves-Ferreira E."/>
            <person name="Grigg M."/>
            <person name="Lorenzi H."/>
            <person name="Galac M."/>
        </authorList>
    </citation>
    <scope>NUCLEOTIDE SEQUENCE [LARGE SCALE GENOMIC DNA]</scope>
    <source>
        <strain evidence="8 9">EAF2021</strain>
    </source>
</reference>
<dbReference type="InterPro" id="IPR013041">
    <property type="entry name" value="Clathrin_app_Ig-like_sf"/>
</dbReference>
<dbReference type="Gene3D" id="3.30.310.10">
    <property type="entry name" value="TATA-Binding Protein"/>
    <property type="match status" value="1"/>
</dbReference>
<feature type="domain" description="Clathrin/coatomer adaptor adaptin-like N-terminal" evidence="6">
    <location>
        <begin position="12"/>
        <end position="530"/>
    </location>
</feature>
<dbReference type="Gene3D" id="1.25.10.10">
    <property type="entry name" value="Leucine-rich Repeat Variant"/>
    <property type="match status" value="1"/>
</dbReference>
<dbReference type="InterPro" id="IPR012295">
    <property type="entry name" value="TBP_dom_sf"/>
</dbReference>
<evidence type="ECO:0000256" key="2">
    <source>
        <dbReference type="ARBA" id="ARBA00006613"/>
    </source>
</evidence>
<dbReference type="SUPFAM" id="SSF49348">
    <property type="entry name" value="Clathrin adaptor appendage domain"/>
    <property type="match status" value="1"/>
</dbReference>
<proteinExistence type="inferred from homology"/>
<dbReference type="Pfam" id="PF09066">
    <property type="entry name" value="B2-adapt-app_C"/>
    <property type="match status" value="1"/>
</dbReference>
<gene>
    <name evidence="8" type="ORF">M9Y10_038233</name>
</gene>
<evidence type="ECO:0000313" key="8">
    <source>
        <dbReference type="EMBL" id="KAK8887195.1"/>
    </source>
</evidence>
<dbReference type="SUPFAM" id="SSF55711">
    <property type="entry name" value="Subdomain of clathrin and coatomer appendage domain"/>
    <property type="match status" value="1"/>
</dbReference>
<evidence type="ECO:0000259" key="6">
    <source>
        <dbReference type="Pfam" id="PF01602"/>
    </source>
</evidence>
<sequence length="844" mass="93706">MTQRQIAIQQGELQELCTKIQTTTGDRVPYLGRVVALDAQGVNCSSILPVCIHAPDFMLPSYIKGRRFAGILDENYYDLNQNLQTQIIQSVLNDFEKPDPLLKGIAVRHAGKLACDSNVDKLVPVILRGTSSDDPYVRKASALSILNLHHTKPSFIDRFKLGPILKNLVEDSNPNVAANAVAALTEINSQRADPLFTPNSQTVNNLLAAIDQATEWSQVEILDFVSTYRPKDAADARGIIARVSSRLSHANSAVVLSTIRCCLQMNMFIDDQAKVRDTLSKVVLPLVTLLNNSAPIQYIAIKSILILLQNYKRMLSSEVSIFFCKYDDPLYMKLAKLDVILTLTNTQHVGRVLDELFEYAQQTDVEFVRKSIRAIGRIAVQFESAAAACVDKIVSLIDMKVHFVVQECIVVAVDIFRRYPGKYEGIITNINQALGGSLDDHRAKAAMVWILGEYSQQIGNAGDLLSALFLDDFCEETSDVQLAILTAVVKYYLYCEGGDEMLRKVLNMATNQIDNPDIRDRAFMYLALVSDCPENASDIIVPDSSNLPKLQIDLCTINPQLVKKLVPQVGTLAVLYDKEPNEFVIGTRYISMDTFDHGGNAEENEGMRQGESSIEQMKLPVLIDAANAYGVEIRGTLLRVGEHSSFVIRLTNFSETPLEMKQIAFNKNIFGFAPGEFQLPPSVNPQKTLTVEVPIIFSDQHLEGAQPSSIIQIAILVNRENPIIFEAPANLDLILVPADQGGKMTRETFMQTWQGISDNNEISMIVNGARIDSVDVAKHKMNEHRLYFTAKKSNCAYFSGKTIQGEVLIVYIIFEGSGKCQIGIKMYNKAVAQVILELVKQAIE</sequence>
<evidence type="ECO:0000256" key="5">
    <source>
        <dbReference type="ARBA" id="ARBA00023136"/>
    </source>
</evidence>
<evidence type="ECO:0008006" key="10">
    <source>
        <dbReference type="Google" id="ProtNLM"/>
    </source>
</evidence>
<dbReference type="Pfam" id="PF01602">
    <property type="entry name" value="Adaptin_N"/>
    <property type="match status" value="1"/>
</dbReference>
<organism evidence="8 9">
    <name type="scientific">Tritrichomonas musculus</name>
    <dbReference type="NCBI Taxonomy" id="1915356"/>
    <lineage>
        <taxon>Eukaryota</taxon>
        <taxon>Metamonada</taxon>
        <taxon>Parabasalia</taxon>
        <taxon>Tritrichomonadida</taxon>
        <taxon>Tritrichomonadidae</taxon>
        <taxon>Tritrichomonas</taxon>
    </lineage>
</organism>
<keyword evidence="9" id="KW-1185">Reference proteome</keyword>
<keyword evidence="5" id="KW-0472">Membrane</keyword>
<dbReference type="InterPro" id="IPR015151">
    <property type="entry name" value="B-adaptin_app_sub_C"/>
</dbReference>
<dbReference type="InterPro" id="IPR011989">
    <property type="entry name" value="ARM-like"/>
</dbReference>
<comment type="similarity">
    <text evidence="2">Belongs to the adaptor complexes large subunit family.</text>
</comment>
<dbReference type="InterPro" id="IPR026739">
    <property type="entry name" value="AP_beta"/>
</dbReference>
<evidence type="ECO:0000259" key="7">
    <source>
        <dbReference type="Pfam" id="PF09066"/>
    </source>
</evidence>